<feature type="transmembrane region" description="Helical" evidence="11">
    <location>
        <begin position="231"/>
        <end position="251"/>
    </location>
</feature>
<feature type="domain" description="K+ potassium transporter integral membrane" evidence="12">
    <location>
        <begin position="851"/>
        <end position="1017"/>
    </location>
</feature>
<feature type="transmembrane region" description="Helical" evidence="11">
    <location>
        <begin position="954"/>
        <end position="975"/>
    </location>
</feature>
<accession>A0A4P1RP82</accession>
<feature type="transmembrane region" description="Helical" evidence="11">
    <location>
        <begin position="1013"/>
        <end position="1034"/>
    </location>
</feature>
<feature type="domain" description="K+ potassium transporter C-terminal" evidence="13">
    <location>
        <begin position="478"/>
        <end position="657"/>
    </location>
</feature>
<evidence type="ECO:0000256" key="8">
    <source>
        <dbReference type="ARBA" id="ARBA00022989"/>
    </source>
</evidence>
<proteinExistence type="inferred from homology"/>
<feature type="transmembrane region" description="Helical" evidence="11">
    <location>
        <begin position="311"/>
        <end position="332"/>
    </location>
</feature>
<feature type="transmembrane region" description="Helical" evidence="11">
    <location>
        <begin position="874"/>
        <end position="894"/>
    </location>
</feature>
<keyword evidence="15" id="KW-1185">Reference proteome</keyword>
<dbReference type="GO" id="GO:0005975">
    <property type="term" value="P:carbohydrate metabolic process"/>
    <property type="evidence" value="ECO:0007669"/>
    <property type="project" value="InterPro"/>
</dbReference>
<evidence type="ECO:0008006" key="16">
    <source>
        <dbReference type="Google" id="ProtNLM"/>
    </source>
</evidence>
<dbReference type="InterPro" id="IPR053951">
    <property type="entry name" value="K_trans_N"/>
</dbReference>
<comment type="similarity">
    <text evidence="3">Belongs to the HAK/KUP transporter (TC 2.A.72.3) family.</text>
</comment>
<name>A0A4P1RP82_LUPAN</name>
<feature type="transmembrane region" description="Helical" evidence="11">
    <location>
        <begin position="1066"/>
        <end position="1087"/>
    </location>
</feature>
<feature type="domain" description="K+ potassium transporter C-terminal" evidence="13">
    <location>
        <begin position="1121"/>
        <end position="1305"/>
    </location>
</feature>
<evidence type="ECO:0000313" key="14">
    <source>
        <dbReference type="EMBL" id="OIW15505.1"/>
    </source>
</evidence>
<keyword evidence="7" id="KW-0630">Potassium</keyword>
<evidence type="ECO:0000256" key="3">
    <source>
        <dbReference type="ARBA" id="ARBA00008440"/>
    </source>
</evidence>
<keyword evidence="8 11" id="KW-1133">Transmembrane helix</keyword>
<reference evidence="14 15" key="1">
    <citation type="journal article" date="2017" name="Plant Biotechnol. J.">
        <title>A comprehensive draft genome sequence for lupin (Lupinus angustifolius), an emerging health food: insights into plant-microbe interactions and legume evolution.</title>
        <authorList>
            <person name="Hane J.K."/>
            <person name="Ming Y."/>
            <person name="Kamphuis L.G."/>
            <person name="Nelson M.N."/>
            <person name="Garg G."/>
            <person name="Atkins C.A."/>
            <person name="Bayer P.E."/>
            <person name="Bravo A."/>
            <person name="Bringans S."/>
            <person name="Cannon S."/>
            <person name="Edwards D."/>
            <person name="Foley R."/>
            <person name="Gao L.L."/>
            <person name="Harrison M.J."/>
            <person name="Huang W."/>
            <person name="Hurgobin B."/>
            <person name="Li S."/>
            <person name="Liu C.W."/>
            <person name="McGrath A."/>
            <person name="Morahan G."/>
            <person name="Murray J."/>
            <person name="Weller J."/>
            <person name="Jian J."/>
            <person name="Singh K.B."/>
        </authorList>
    </citation>
    <scope>NUCLEOTIDE SEQUENCE [LARGE SCALE GENOMIC DNA]</scope>
    <source>
        <strain evidence="15">cv. Tanjil</strain>
        <tissue evidence="14">Whole plant</tissue>
    </source>
</reference>
<keyword evidence="6 11" id="KW-0812">Transmembrane</keyword>
<keyword evidence="4" id="KW-0813">Transport</keyword>
<evidence type="ECO:0000259" key="12">
    <source>
        <dbReference type="Pfam" id="PF02705"/>
    </source>
</evidence>
<evidence type="ECO:0000256" key="6">
    <source>
        <dbReference type="ARBA" id="ARBA00022692"/>
    </source>
</evidence>
<evidence type="ECO:0000256" key="4">
    <source>
        <dbReference type="ARBA" id="ARBA00022448"/>
    </source>
</evidence>
<evidence type="ECO:0000256" key="11">
    <source>
        <dbReference type="SAM" id="Phobius"/>
    </source>
</evidence>
<dbReference type="GO" id="GO:0008184">
    <property type="term" value="F:glycogen phosphorylase activity"/>
    <property type="evidence" value="ECO:0007669"/>
    <property type="project" value="InterPro"/>
</dbReference>
<dbReference type="STRING" id="3871.A0A4P1RP82"/>
<dbReference type="EMBL" id="CM007363">
    <property type="protein sequence ID" value="OIW15505.1"/>
    <property type="molecule type" value="Genomic_DNA"/>
</dbReference>
<dbReference type="GO" id="GO:0005886">
    <property type="term" value="C:plasma membrane"/>
    <property type="evidence" value="ECO:0007669"/>
    <property type="project" value="UniProtKB-SubCell"/>
</dbReference>
<comment type="similarity">
    <text evidence="2">Belongs to the glycogen phosphorylase family.</text>
</comment>
<dbReference type="InterPro" id="IPR053952">
    <property type="entry name" value="K_trans_C"/>
</dbReference>
<protein>
    <recommendedName>
        <fullName evidence="16">Potassium transporter</fullName>
    </recommendedName>
</protein>
<sequence>MLSISNAMYLCFVNQIIHEIVSKYGIDDLALLQQKLRKMRILENIDLPNSVIELLNNLKKVPASEDVKEIGLHDNDIKATDDEVGEEEQEEYDNSHQNRQLTALFYDLPFTLSILSVINPSASYGTRKTQAGGTFALYSLLCRNARLGLLPNQQSTDETLSAYATKDSADTRQSSLLKSFFEKNPWLQKGLLIFVLLGTFLLAVSGVKVKISQLDDMGLFYIQQYGTHTVAFLFAPFVAAWLLCISVIGVYNIFRWNPKIYYALSPVYMFRFIRTTGIEGWLSLGGVMLSITGVETMFADMGHFSAVSIRITFTFLVYPCLILAYMGEAAFLSKNHSDVEQKTVFWPVFVLATLASIVASQAAVSATFSIIRLAVTTVMFVTTCLMALVIVIVWKQGIIIAITCLLFFGSVELFYVSSCIYKVIEGAWISLVLSFIVMCLMYTWNYGTLKKYEFDVENKITTNYLLSMGPSLGMVRVPGVGLMYTNVASGFPAFFGHLVTNLPALHQVLVFVCVKSVQVPYVSEKKRFVISRFVETEEEISPEPTHELSKKNGNLDVEGIINSYCEEKLFRSSNFVKVMRNGDDRHEESLYKDESVQILTAKEFGVTSLIGHSYAKAKNSSSFIKKFAINIVFDFLSKNCRESDVVLNLDYTSLLEIDHTVLPVALEKWSLTLLQDLLPRHVEIIRRIDEEIIHEIVSKYGIDDLALLQQKLRKMRILENIDLPNSVIELLNNLKKVPASEDVKEIGLHDNDIKATDDEVGEEEQEEYDNSHQNRGTFALYSLLCRNARLGLLPNQQSTDETLSAYATKDSADTRQSSLLKSFFEKNPWLQKGLLIFVLLGTFLLAVSGVKVKISQLDDMGLFYIQQYGTHTVAFLFAPFVAAWLLCISVIGVYNIFRWNPKIYYALSPVYMFRFIRTTGIEGWLSLGGVMLSITGVETMFADMGHFSAVSIRITFTFLVYPCLILAYMGEAAFLSKNHSDVEQKTVFWPVFVLATLASIVASQAAVSATFSIIRLAVTTVMFVTTCLMALVIVIVWKQGIIIAITCLLFFGSVELFYVSSCIYKVIEGAWISLVLSFIVMCLMYTWNYGTLKKYEFDVENKITTNYLLSMGPSLGMVRVPGVGLMYTNVASGFPAFFGHLVTNLPALHQVLVFVCVKSVQVPYVSEKKRFVISRFVETEEEISPEPTHELSKKNGNLDVEGIINSYCEEKLFRSSNFVKVMRNGDDRHEESLYKDESVQILTAKEFGVTSLIGHSYAKAKNSSSFIKKFAINIVFDFLSKNCRESDVVLNLDYTSLLEIGMIYRV</sequence>
<dbReference type="Pfam" id="PF22776">
    <property type="entry name" value="K_trans_C"/>
    <property type="match status" value="2"/>
</dbReference>
<gene>
    <name evidence="14" type="ORF">TanjilG_32909</name>
</gene>
<feature type="transmembrane region" description="Helical" evidence="11">
    <location>
        <begin position="423"/>
        <end position="444"/>
    </location>
</feature>
<evidence type="ECO:0000256" key="7">
    <source>
        <dbReference type="ARBA" id="ARBA00022958"/>
    </source>
</evidence>
<feature type="transmembrane region" description="Helical" evidence="11">
    <location>
        <begin position="191"/>
        <end position="211"/>
    </location>
</feature>
<dbReference type="Gene3D" id="3.40.50.2000">
    <property type="entry name" value="Glycogen Phosphorylase B"/>
    <property type="match status" value="1"/>
</dbReference>
<dbReference type="Pfam" id="PF00343">
    <property type="entry name" value="Phosphorylase"/>
    <property type="match status" value="1"/>
</dbReference>
<evidence type="ECO:0000256" key="1">
    <source>
        <dbReference type="ARBA" id="ARBA00004651"/>
    </source>
</evidence>
<evidence type="ECO:0000256" key="2">
    <source>
        <dbReference type="ARBA" id="ARBA00006047"/>
    </source>
</evidence>
<keyword evidence="10 11" id="KW-0472">Membrane</keyword>
<dbReference type="InterPro" id="IPR003855">
    <property type="entry name" value="K+_transporter"/>
</dbReference>
<organism evidence="14 15">
    <name type="scientific">Lupinus angustifolius</name>
    <name type="common">Narrow-leaved blue lupine</name>
    <dbReference type="NCBI Taxonomy" id="3871"/>
    <lineage>
        <taxon>Eukaryota</taxon>
        <taxon>Viridiplantae</taxon>
        <taxon>Streptophyta</taxon>
        <taxon>Embryophyta</taxon>
        <taxon>Tracheophyta</taxon>
        <taxon>Spermatophyta</taxon>
        <taxon>Magnoliopsida</taxon>
        <taxon>eudicotyledons</taxon>
        <taxon>Gunneridae</taxon>
        <taxon>Pentapetalae</taxon>
        <taxon>rosids</taxon>
        <taxon>fabids</taxon>
        <taxon>Fabales</taxon>
        <taxon>Fabaceae</taxon>
        <taxon>Papilionoideae</taxon>
        <taxon>50 kb inversion clade</taxon>
        <taxon>genistoids sensu lato</taxon>
        <taxon>core genistoids</taxon>
        <taxon>Genisteae</taxon>
        <taxon>Lupinus</taxon>
    </lineage>
</organism>
<dbReference type="PANTHER" id="PTHR30540:SF14">
    <property type="entry name" value="POTASSIUM TRANSPORTER 1"/>
    <property type="match status" value="1"/>
</dbReference>
<dbReference type="InterPro" id="IPR000811">
    <property type="entry name" value="Glyco_trans_35"/>
</dbReference>
<dbReference type="SUPFAM" id="SSF53756">
    <property type="entry name" value="UDP-Glycosyltransferase/glycogen phosphorylase"/>
    <property type="match status" value="1"/>
</dbReference>
<evidence type="ECO:0000256" key="5">
    <source>
        <dbReference type="ARBA" id="ARBA00022538"/>
    </source>
</evidence>
<feature type="domain" description="K+ potassium transporter integral membrane" evidence="12">
    <location>
        <begin position="208"/>
        <end position="372"/>
    </location>
</feature>
<evidence type="ECO:0000313" key="15">
    <source>
        <dbReference type="Proteomes" id="UP000188354"/>
    </source>
</evidence>
<dbReference type="Gramene" id="OIW15505">
    <property type="protein sequence ID" value="OIW15505"/>
    <property type="gene ID" value="TanjilG_32909"/>
</dbReference>
<comment type="subcellular location">
    <subcellularLocation>
        <location evidence="1">Cell membrane</location>
        <topology evidence="1">Multi-pass membrane protein</topology>
    </subcellularLocation>
</comment>
<keyword evidence="5" id="KW-0633">Potassium transport</keyword>
<keyword evidence="9" id="KW-0406">Ion transport</keyword>
<feature type="transmembrane region" description="Helical" evidence="11">
    <location>
        <begin position="272"/>
        <end position="291"/>
    </location>
</feature>
<feature type="transmembrane region" description="Helical" evidence="11">
    <location>
        <begin position="344"/>
        <end position="364"/>
    </location>
</feature>
<dbReference type="PANTHER" id="PTHR30540">
    <property type="entry name" value="OSMOTIC STRESS POTASSIUM TRANSPORTER"/>
    <property type="match status" value="1"/>
</dbReference>
<dbReference type="GO" id="GO:0015079">
    <property type="term" value="F:potassium ion transmembrane transporter activity"/>
    <property type="evidence" value="ECO:0007669"/>
    <property type="project" value="InterPro"/>
</dbReference>
<feature type="transmembrane region" description="Helical" evidence="11">
    <location>
        <begin position="834"/>
        <end position="854"/>
    </location>
</feature>
<dbReference type="Proteomes" id="UP000188354">
    <property type="component" value="Chromosome LG03"/>
</dbReference>
<feature type="transmembrane region" description="Helical" evidence="11">
    <location>
        <begin position="370"/>
        <end position="391"/>
    </location>
</feature>
<evidence type="ECO:0000256" key="10">
    <source>
        <dbReference type="ARBA" id="ARBA00023136"/>
    </source>
</evidence>
<feature type="transmembrane region" description="Helical" evidence="11">
    <location>
        <begin position="915"/>
        <end position="934"/>
    </location>
</feature>
<feature type="transmembrane region" description="Helical" evidence="11">
    <location>
        <begin position="398"/>
        <end position="417"/>
    </location>
</feature>
<feature type="domain" description="K+ potassium transporter integral membrane" evidence="12">
    <location>
        <begin position="373"/>
        <end position="465"/>
    </location>
</feature>
<feature type="transmembrane region" description="Helical" evidence="11">
    <location>
        <begin position="987"/>
        <end position="1007"/>
    </location>
</feature>
<evidence type="ECO:0000256" key="9">
    <source>
        <dbReference type="ARBA" id="ARBA00023065"/>
    </source>
</evidence>
<dbReference type="Pfam" id="PF02705">
    <property type="entry name" value="K_trans"/>
    <property type="match status" value="3"/>
</dbReference>
<evidence type="ECO:0000259" key="13">
    <source>
        <dbReference type="Pfam" id="PF22776"/>
    </source>
</evidence>
<feature type="transmembrane region" description="Helical" evidence="11">
    <location>
        <begin position="1041"/>
        <end position="1060"/>
    </location>
</feature>